<accession>A0A5A7P0I4</accession>
<evidence type="ECO:0000313" key="2">
    <source>
        <dbReference type="EMBL" id="GER26283.1"/>
    </source>
</evidence>
<comment type="caution">
    <text evidence="2">The sequence shown here is derived from an EMBL/GenBank/DDBJ whole genome shotgun (WGS) entry which is preliminary data.</text>
</comment>
<sequence length="158" mass="17635">MIWFSSAPVSSLVDTGVKPDSSPLKDESTYKAPSTLGGKPHSVRHVSHVEFIINKVVKYSVRETRPTFHQGVTVNASFLWDMSEGKPLLAPSAANDVISFEFAVKDLQFTLQKHKFKGSQPYNKLGNPNQHQLPSNCGLHKIFKSRLTHQQLISYTSL</sequence>
<gene>
    <name evidence="2" type="ORF">STAS_01926</name>
</gene>
<dbReference type="EMBL" id="BKCP01001002">
    <property type="protein sequence ID" value="GER26283.1"/>
    <property type="molecule type" value="Genomic_DNA"/>
</dbReference>
<organism evidence="2 3">
    <name type="scientific">Striga asiatica</name>
    <name type="common">Asiatic witchweed</name>
    <name type="synonym">Buchnera asiatica</name>
    <dbReference type="NCBI Taxonomy" id="4170"/>
    <lineage>
        <taxon>Eukaryota</taxon>
        <taxon>Viridiplantae</taxon>
        <taxon>Streptophyta</taxon>
        <taxon>Embryophyta</taxon>
        <taxon>Tracheophyta</taxon>
        <taxon>Spermatophyta</taxon>
        <taxon>Magnoliopsida</taxon>
        <taxon>eudicotyledons</taxon>
        <taxon>Gunneridae</taxon>
        <taxon>Pentapetalae</taxon>
        <taxon>asterids</taxon>
        <taxon>lamiids</taxon>
        <taxon>Lamiales</taxon>
        <taxon>Orobanchaceae</taxon>
        <taxon>Buchnereae</taxon>
        <taxon>Striga</taxon>
    </lineage>
</organism>
<protein>
    <submittedName>
        <fullName evidence="2">C-terminal domain phosphatase-like 4</fullName>
    </submittedName>
</protein>
<dbReference type="AlphaFoldDB" id="A0A5A7P0I4"/>
<reference evidence="3" key="1">
    <citation type="journal article" date="2019" name="Curr. Biol.">
        <title>Genome Sequence of Striga asiatica Provides Insight into the Evolution of Plant Parasitism.</title>
        <authorList>
            <person name="Yoshida S."/>
            <person name="Kim S."/>
            <person name="Wafula E.K."/>
            <person name="Tanskanen J."/>
            <person name="Kim Y.M."/>
            <person name="Honaas L."/>
            <person name="Yang Z."/>
            <person name="Spallek T."/>
            <person name="Conn C.E."/>
            <person name="Ichihashi Y."/>
            <person name="Cheong K."/>
            <person name="Cui S."/>
            <person name="Der J.P."/>
            <person name="Gundlach H."/>
            <person name="Jiao Y."/>
            <person name="Hori C."/>
            <person name="Ishida J.K."/>
            <person name="Kasahara H."/>
            <person name="Kiba T."/>
            <person name="Kim M.S."/>
            <person name="Koo N."/>
            <person name="Laohavisit A."/>
            <person name="Lee Y.H."/>
            <person name="Lumba S."/>
            <person name="McCourt P."/>
            <person name="Mortimer J.C."/>
            <person name="Mutuku J.M."/>
            <person name="Nomura T."/>
            <person name="Sasaki-Sekimoto Y."/>
            <person name="Seto Y."/>
            <person name="Wang Y."/>
            <person name="Wakatake T."/>
            <person name="Sakakibara H."/>
            <person name="Demura T."/>
            <person name="Yamaguchi S."/>
            <person name="Yoneyama K."/>
            <person name="Manabe R.I."/>
            <person name="Nelson D.C."/>
            <person name="Schulman A.H."/>
            <person name="Timko M.P."/>
            <person name="dePamphilis C.W."/>
            <person name="Choi D."/>
            <person name="Shirasu K."/>
        </authorList>
    </citation>
    <scope>NUCLEOTIDE SEQUENCE [LARGE SCALE GENOMIC DNA]</scope>
    <source>
        <strain evidence="3">cv. UVA1</strain>
    </source>
</reference>
<keyword evidence="3" id="KW-1185">Reference proteome</keyword>
<evidence type="ECO:0000256" key="1">
    <source>
        <dbReference type="SAM" id="MobiDB-lite"/>
    </source>
</evidence>
<name>A0A5A7P0I4_STRAF</name>
<dbReference type="Proteomes" id="UP000325081">
    <property type="component" value="Unassembled WGS sequence"/>
</dbReference>
<feature type="region of interest" description="Disordered" evidence="1">
    <location>
        <begin position="1"/>
        <end position="41"/>
    </location>
</feature>
<proteinExistence type="predicted"/>
<evidence type="ECO:0000313" key="3">
    <source>
        <dbReference type="Proteomes" id="UP000325081"/>
    </source>
</evidence>